<proteinExistence type="predicted"/>
<keyword evidence="2" id="KW-1133">Transmembrane helix</keyword>
<evidence type="ECO:0008006" key="5">
    <source>
        <dbReference type="Google" id="ProtNLM"/>
    </source>
</evidence>
<dbReference type="RefSeq" id="WP_065479432.1">
    <property type="nucleotide sequence ID" value="NZ_MBEE01000056.1"/>
</dbReference>
<reference evidence="3 4" key="1">
    <citation type="submission" date="2016-06" db="EMBL/GenBank/DDBJ databases">
        <authorList>
            <person name="Kjaerup R.B."/>
            <person name="Dalgaard T.S."/>
            <person name="Juul-Madsen H.R."/>
        </authorList>
    </citation>
    <scope>NUCLEOTIDE SEQUENCE [LARGE SCALE GENOMIC DNA]</scope>
    <source>
        <strain evidence="3 4">E3012</strain>
    </source>
</reference>
<feature type="transmembrane region" description="Helical" evidence="2">
    <location>
        <begin position="295"/>
        <end position="316"/>
    </location>
</feature>
<dbReference type="OrthoDB" id="4508396at2"/>
<accession>A0A1B9DBW5</accession>
<evidence type="ECO:0000256" key="1">
    <source>
        <dbReference type="SAM" id="MobiDB-lite"/>
    </source>
</evidence>
<evidence type="ECO:0000313" key="3">
    <source>
        <dbReference type="EMBL" id="OCB59423.1"/>
    </source>
</evidence>
<gene>
    <name evidence="3" type="ORF">A5677_14985</name>
</gene>
<feature type="transmembrane region" description="Helical" evidence="2">
    <location>
        <begin position="77"/>
        <end position="101"/>
    </location>
</feature>
<dbReference type="Proteomes" id="UP000092683">
    <property type="component" value="Unassembled WGS sequence"/>
</dbReference>
<feature type="transmembrane region" description="Helical" evidence="2">
    <location>
        <begin position="30"/>
        <end position="52"/>
    </location>
</feature>
<sequence length="354" mass="39063">MTNIVDSDPASGARDETSPQFSRWPARAGWGLFIVAYLAFAVITIATIQSGLHGDPTRTNPRPDPAPYPPFLGFDNWPLAVSVSSIPMAIGLIATLVWLSYRQRKVHWAVVIAFAGLITGALDPLANWATFAIFDPRMLHFPLTWPYVNISPNLEPALAFLGGYAAYYLLTGLAILNLHGRLVEPLIPRESWLARHRLVAVFLGAAVVAIPINGLVQFTWMRCGIFFYTEAVGPVLRVGHVRFPLIMSVYDSFIFAMVAVMCVRDEDGELVLISRIARWLPARRGRPKLTLTRQLLVSLTVGLVSFAVPLVVLAGLRAADLSEPAYDQNPYPGVKVYDPYGHLQNVGKPGPFYR</sequence>
<feature type="transmembrane region" description="Helical" evidence="2">
    <location>
        <begin position="241"/>
        <end position="263"/>
    </location>
</feature>
<feature type="transmembrane region" description="Helical" evidence="2">
    <location>
        <begin position="198"/>
        <end position="221"/>
    </location>
</feature>
<dbReference type="AlphaFoldDB" id="A0A1B9DBW5"/>
<keyword evidence="2" id="KW-0812">Transmembrane</keyword>
<evidence type="ECO:0000313" key="4">
    <source>
        <dbReference type="Proteomes" id="UP000092683"/>
    </source>
</evidence>
<keyword evidence="2" id="KW-0472">Membrane</keyword>
<feature type="region of interest" description="Disordered" evidence="1">
    <location>
        <begin position="1"/>
        <end position="21"/>
    </location>
</feature>
<name>A0A1B9DBW5_MYCMA</name>
<comment type="caution">
    <text evidence="3">The sequence shown here is derived from an EMBL/GenBank/DDBJ whole genome shotgun (WGS) entry which is preliminary data.</text>
</comment>
<organism evidence="3 4">
    <name type="scientific">Mycobacterium malmoense</name>
    <dbReference type="NCBI Taxonomy" id="1780"/>
    <lineage>
        <taxon>Bacteria</taxon>
        <taxon>Bacillati</taxon>
        <taxon>Actinomycetota</taxon>
        <taxon>Actinomycetes</taxon>
        <taxon>Mycobacteriales</taxon>
        <taxon>Mycobacteriaceae</taxon>
        <taxon>Mycobacterium</taxon>
    </lineage>
</organism>
<feature type="transmembrane region" description="Helical" evidence="2">
    <location>
        <begin position="154"/>
        <end position="178"/>
    </location>
</feature>
<evidence type="ECO:0000256" key="2">
    <source>
        <dbReference type="SAM" id="Phobius"/>
    </source>
</evidence>
<protein>
    <recommendedName>
        <fullName evidence="5">DUF5135 domain-containing protein</fullName>
    </recommendedName>
</protein>
<dbReference type="EMBL" id="MBEE01000056">
    <property type="protein sequence ID" value="OCB59423.1"/>
    <property type="molecule type" value="Genomic_DNA"/>
</dbReference>
<feature type="transmembrane region" description="Helical" evidence="2">
    <location>
        <begin position="108"/>
        <end position="134"/>
    </location>
</feature>